<protein>
    <submittedName>
        <fullName evidence="2">Autophagy-related protein 9</fullName>
    </submittedName>
</protein>
<organism evidence="2 3">
    <name type="scientific">Madurella mycetomatis</name>
    <dbReference type="NCBI Taxonomy" id="100816"/>
    <lineage>
        <taxon>Eukaryota</taxon>
        <taxon>Fungi</taxon>
        <taxon>Dikarya</taxon>
        <taxon>Ascomycota</taxon>
        <taxon>Pezizomycotina</taxon>
        <taxon>Sordariomycetes</taxon>
        <taxon>Sordariomycetidae</taxon>
        <taxon>Sordariales</taxon>
        <taxon>Sordariales incertae sedis</taxon>
        <taxon>Madurella</taxon>
    </lineage>
</organism>
<accession>A0A175VTH7</accession>
<proteinExistence type="predicted"/>
<evidence type="ECO:0000313" key="2">
    <source>
        <dbReference type="EMBL" id="KXX74826.1"/>
    </source>
</evidence>
<dbReference type="AlphaFoldDB" id="A0A175VTH7"/>
<reference evidence="2 3" key="1">
    <citation type="journal article" date="2016" name="Genome Announc.">
        <title>Genome Sequence of Madurella mycetomatis mm55, Isolated from a Human Mycetoma Case in Sudan.</title>
        <authorList>
            <person name="Smit S."/>
            <person name="Derks M.F."/>
            <person name="Bervoets S."/>
            <person name="Fahal A."/>
            <person name="van Leeuwen W."/>
            <person name="van Belkum A."/>
            <person name="van de Sande W.W."/>
        </authorList>
    </citation>
    <scope>NUCLEOTIDE SEQUENCE [LARGE SCALE GENOMIC DNA]</scope>
    <source>
        <strain evidence="3">mm55</strain>
    </source>
</reference>
<gene>
    <name evidence="2" type="ORF">MMYC01_208853</name>
</gene>
<keyword evidence="3" id="KW-1185">Reference proteome</keyword>
<dbReference type="Proteomes" id="UP000078237">
    <property type="component" value="Unassembled WGS sequence"/>
</dbReference>
<name>A0A175VTH7_9PEZI</name>
<dbReference type="STRING" id="100816.A0A175VTH7"/>
<sequence>MNTLPLNARLQIEQTIHNLVNLAEYSIETLVTEVYGNGARFVFELLQNADDNKFERARRDEEPPFISFAKVHIESGYFSFYFKYEKGDPNLAMVTPVWQDTAEELPYPLTRMTLSIHDKGNPDDLEHLRDTIFEQINDLRPTFLLFLSQLQRIRIAFHDKDGELNNYREFLLGPDDDQRVFLETVNIDGDGKSTTERQHYHLTRYTTSGIARSENRNLSVTDASQETSSTAEIVLAFPLSKDSRPVVDKKQEIFAFLPVRQMSFKVSFIRYKLATGLLTHLFLIHTDFDTNASREDIIPMSRRNIDLLNGIAAAFVQAALQFCKHDDLCYTWPEFLPPSEDYMGPFWSGLAPRIEKLLRETPVLRSRRRKDLRKVQDVIILPGWAHDEDGEPLLDDNDTDCFLSRRYMPRSYAPLRGYGLRRLTFRHFLHMLAADLRLPASKMKIPFIPLRDGNWVCADSGPVYLPDTQGIPVPQGVDFRVLDPAAVVNEDRRKLFSQLGAVEPQVETVRSSVLAIYDSSNSSVDVEDSRQHLHFLYLTHHQERDRDELRHIYLHTHIPGTRKPFSEDLYLPQDHAYGPKALLQSGADWPGLSAMFVEPWYLENIPQKPFASHPSWKAWLRDYVGVRDRVRLVSRDRGSLSEAVTYVAVHRPEMFLGLLEYLWKYEGSQLAKSVTLRDQARGISAVNLCNRPELLRDHVVSIKDTWLPLPSLKTQCRRFMEESEPFPFLKFEDTTSEEEPTTKWMFLHSHLSVGRDDNVDFLLSIAYWIKEANPSPSSASLHERVLSLYTAIDARCHSAVHPQCQRDSTRAHFKSFENIFIPEDDEEEALWVGPDVCLWDAPQNTALKCPLEYLYGSVLGTPPDQMKLLERFFKHTLSVPDASWQDIVQELENLKDYDDDDFDCIRGFYEYLNSMDIIAFTEDLRREFEDKGLIFATKNGQPSWHKISECLWSSTTEIRGKITLNDDYEELSDFFISKLGVGTLTLQMVYDELLLTTSRTPVRQLKNTIRSFNALLRTEQDALCPQPLLEACIFPVRYADGVLKLRSAKTEFAIVDREHLAERLRGRIKMLDYTLEQVWRLQPFFEWAGLQGRYLSVAVKEITSVARSECETRPMLEPSRDIKRKAHALLRVAAAFDSPRYQADAAVLYRLFRTAKTMEAESISPSLIIHQNGKSIEVEEGIGDVNVSDGASGLEVYVPSDKTAQDICFDSSLPRHLADWLMRGPTTQIGEEADNAAVVALTALLNARLSAVHQILDRRGIIHVDVPDEAGESEYELPSTHDQVSDEDAGPSRPDTPGSVATGSSGNRAPASTPSEPPGSCSEPESPDSVVEQITHRRAHRSHRSPAAAAVLSTPDPQPHQQLVSAEDSRYRELLDRVIAAARTATLPSRVYDMSGIRDALSGALVPGFDGLDSINRFRSSNQLERDKKIGAAGELYVFELLSCLDPTLAGWSRANWQSTIRRYVNIHPDYADMTSWDRRETADMVYDDTEGDLTSWLIDCDYLSGDDWEHARPRYYLEVKTTTGPCDTPFYMSKRQYQLVRKP</sequence>
<feature type="compositionally biased region" description="Low complexity" evidence="1">
    <location>
        <begin position="1312"/>
        <end position="1329"/>
    </location>
</feature>
<dbReference type="EMBL" id="LCTW02000317">
    <property type="protein sequence ID" value="KXX74826.1"/>
    <property type="molecule type" value="Genomic_DNA"/>
</dbReference>
<dbReference type="OrthoDB" id="1262810at2759"/>
<dbReference type="VEuPathDB" id="FungiDB:MMYC01_208853"/>
<feature type="region of interest" description="Disordered" evidence="1">
    <location>
        <begin position="1272"/>
        <end position="1365"/>
    </location>
</feature>
<dbReference type="InterPro" id="IPR052957">
    <property type="entry name" value="Auxin_embryo_med"/>
</dbReference>
<dbReference type="PANTHER" id="PTHR32387">
    <property type="entry name" value="WU:FJ29H11"/>
    <property type="match status" value="1"/>
</dbReference>
<evidence type="ECO:0000313" key="3">
    <source>
        <dbReference type="Proteomes" id="UP000078237"/>
    </source>
</evidence>
<evidence type="ECO:0000256" key="1">
    <source>
        <dbReference type="SAM" id="MobiDB-lite"/>
    </source>
</evidence>
<dbReference type="PANTHER" id="PTHR32387:SF0">
    <property type="entry name" value="PROTEIN NO VEIN"/>
    <property type="match status" value="1"/>
</dbReference>
<comment type="caution">
    <text evidence="2">The sequence shown here is derived from an EMBL/GenBank/DDBJ whole genome shotgun (WGS) entry which is preliminary data.</text>
</comment>